<evidence type="ECO:0000313" key="2">
    <source>
        <dbReference type="Proteomes" id="UP000235371"/>
    </source>
</evidence>
<gene>
    <name evidence="1" type="ORF">K444DRAFT_653172</name>
</gene>
<dbReference type="InParanoid" id="A0A2J6T796"/>
<dbReference type="GeneID" id="36593940"/>
<name>A0A2J6T796_9HELO</name>
<keyword evidence="2" id="KW-1185">Reference proteome</keyword>
<dbReference type="Proteomes" id="UP000235371">
    <property type="component" value="Unassembled WGS sequence"/>
</dbReference>
<evidence type="ECO:0000313" key="1">
    <source>
        <dbReference type="EMBL" id="PMD58899.1"/>
    </source>
</evidence>
<dbReference type="AlphaFoldDB" id="A0A2J6T796"/>
<reference evidence="1 2" key="1">
    <citation type="submission" date="2016-04" db="EMBL/GenBank/DDBJ databases">
        <title>A degradative enzymes factory behind the ericoid mycorrhizal symbiosis.</title>
        <authorList>
            <consortium name="DOE Joint Genome Institute"/>
            <person name="Martino E."/>
            <person name="Morin E."/>
            <person name="Grelet G."/>
            <person name="Kuo A."/>
            <person name="Kohler A."/>
            <person name="Daghino S."/>
            <person name="Barry K."/>
            <person name="Choi C."/>
            <person name="Cichocki N."/>
            <person name="Clum A."/>
            <person name="Copeland A."/>
            <person name="Hainaut M."/>
            <person name="Haridas S."/>
            <person name="Labutti K."/>
            <person name="Lindquist E."/>
            <person name="Lipzen A."/>
            <person name="Khouja H.-R."/>
            <person name="Murat C."/>
            <person name="Ohm R."/>
            <person name="Olson A."/>
            <person name="Spatafora J."/>
            <person name="Veneault-Fourrey C."/>
            <person name="Henrissat B."/>
            <person name="Grigoriev I."/>
            <person name="Martin F."/>
            <person name="Perotto S."/>
        </authorList>
    </citation>
    <scope>NUCLEOTIDE SEQUENCE [LARGE SCALE GENOMIC DNA]</scope>
    <source>
        <strain evidence="1 2">E</strain>
    </source>
</reference>
<evidence type="ECO:0008006" key="3">
    <source>
        <dbReference type="Google" id="ProtNLM"/>
    </source>
</evidence>
<dbReference type="EMBL" id="KZ613817">
    <property type="protein sequence ID" value="PMD58899.1"/>
    <property type="molecule type" value="Genomic_DNA"/>
</dbReference>
<dbReference type="RefSeq" id="XP_024735803.1">
    <property type="nucleotide sequence ID" value="XM_024885863.1"/>
</dbReference>
<accession>A0A2J6T796</accession>
<sequence>MSDPKSPGPRLSKAITAIRVGEQEYPLLDIRSTGDLILDVSFKNTTECTKSIPKDALRELRSKKLPIPSPRIFYRVRLETLKKHSEYFRTLLTPPFAEGVLVKESLLRLSKLNQNPTEVEAEQLPRVRIVDDDTATKTIGREMIFGDLLQVLHGASPLTTPFTTHCLTVLVIMADRFSLLPFLTRHFQKNLLSHKYQISQDKNGEETLRQKVLIQFHTDHGVRFAAATKELILRGSFRWGGNYDMSGESECAYRRTCVLRTIASIQSQFLAIYSSSWDRQCKLGYDSSAACDSFQLGEMVKFLTKKGLLSLIPFQSVSPEDSEYIWPEAYSGDVDYLINMLRQCPSYQIDHNHGRCGLRTKLLPALDFIKSCIDSGLGIRLTASKNGPVFDSWIPPPAPKQPFYVADEKGEDVDIAGGTHKEFQFALVRPKMVWGTGNNSNVERSAKGLFTAERWDWITEPESSGKSGIGVRPL</sequence>
<protein>
    <recommendedName>
        <fullName evidence="3">BTB domain-containing protein</fullName>
    </recommendedName>
</protein>
<proteinExistence type="predicted"/>
<organism evidence="1 2">
    <name type="scientific">Hyaloscypha bicolor E</name>
    <dbReference type="NCBI Taxonomy" id="1095630"/>
    <lineage>
        <taxon>Eukaryota</taxon>
        <taxon>Fungi</taxon>
        <taxon>Dikarya</taxon>
        <taxon>Ascomycota</taxon>
        <taxon>Pezizomycotina</taxon>
        <taxon>Leotiomycetes</taxon>
        <taxon>Helotiales</taxon>
        <taxon>Hyaloscyphaceae</taxon>
        <taxon>Hyaloscypha</taxon>
        <taxon>Hyaloscypha bicolor</taxon>
    </lineage>
</organism>
<dbReference type="OrthoDB" id="5398371at2759"/>